<proteinExistence type="predicted"/>
<organism evidence="8 9">
    <name type="scientific">Canibacter oris</name>
    <dbReference type="NCBI Taxonomy" id="1365628"/>
    <lineage>
        <taxon>Bacteria</taxon>
        <taxon>Bacillati</taxon>
        <taxon>Actinomycetota</taxon>
        <taxon>Actinomycetes</taxon>
        <taxon>Micrococcales</taxon>
        <taxon>Microbacteriaceae</taxon>
        <taxon>Canibacter</taxon>
    </lineage>
</organism>
<dbReference type="Proteomes" id="UP000571183">
    <property type="component" value="Unassembled WGS sequence"/>
</dbReference>
<name>A0A840DPP0_9MICO</name>
<evidence type="ECO:0000256" key="1">
    <source>
        <dbReference type="ARBA" id="ARBA00004651"/>
    </source>
</evidence>
<comment type="caution">
    <text evidence="8">The sequence shown here is derived from an EMBL/GenBank/DDBJ whole genome shotgun (WGS) entry which is preliminary data.</text>
</comment>
<dbReference type="GO" id="GO:0005886">
    <property type="term" value="C:plasma membrane"/>
    <property type="evidence" value="ECO:0007669"/>
    <property type="project" value="UniProtKB-SubCell"/>
</dbReference>
<protein>
    <submittedName>
        <fullName evidence="8">Na+/proline symporter</fullName>
    </submittedName>
</protein>
<evidence type="ECO:0000256" key="5">
    <source>
        <dbReference type="ARBA" id="ARBA00023136"/>
    </source>
</evidence>
<dbReference type="EMBL" id="JACIFD010000013">
    <property type="protein sequence ID" value="MBB4071968.1"/>
    <property type="molecule type" value="Genomic_DNA"/>
</dbReference>
<evidence type="ECO:0000313" key="9">
    <source>
        <dbReference type="Proteomes" id="UP000571183"/>
    </source>
</evidence>
<keyword evidence="5 6" id="KW-0472">Membrane</keyword>
<evidence type="ECO:0000259" key="7">
    <source>
        <dbReference type="Pfam" id="PF13396"/>
    </source>
</evidence>
<comment type="subcellular location">
    <subcellularLocation>
        <location evidence="1">Cell membrane</location>
        <topology evidence="1">Multi-pass membrane protein</topology>
    </subcellularLocation>
</comment>
<evidence type="ECO:0000256" key="2">
    <source>
        <dbReference type="ARBA" id="ARBA00022475"/>
    </source>
</evidence>
<gene>
    <name evidence="8" type="ORF">F5897_001291</name>
</gene>
<dbReference type="AlphaFoldDB" id="A0A840DPP0"/>
<dbReference type="RefSeq" id="WP_183304906.1">
    <property type="nucleotide sequence ID" value="NZ_JACIFD010000013.1"/>
</dbReference>
<sequence>MNYNLAWIASIAILLILMIAALVSLYNSRSRMDKLHLLLWVVVIIVFPLLGSLVWFALKNTFVVTGENT</sequence>
<keyword evidence="9" id="KW-1185">Reference proteome</keyword>
<evidence type="ECO:0000256" key="4">
    <source>
        <dbReference type="ARBA" id="ARBA00022989"/>
    </source>
</evidence>
<keyword evidence="4 6" id="KW-1133">Transmembrane helix</keyword>
<evidence type="ECO:0000256" key="6">
    <source>
        <dbReference type="SAM" id="Phobius"/>
    </source>
</evidence>
<feature type="transmembrane region" description="Helical" evidence="6">
    <location>
        <begin position="6"/>
        <end position="25"/>
    </location>
</feature>
<feature type="domain" description="Cardiolipin synthase N-terminal" evidence="7">
    <location>
        <begin position="16"/>
        <end position="58"/>
    </location>
</feature>
<evidence type="ECO:0000256" key="3">
    <source>
        <dbReference type="ARBA" id="ARBA00022692"/>
    </source>
</evidence>
<feature type="transmembrane region" description="Helical" evidence="6">
    <location>
        <begin position="37"/>
        <end position="58"/>
    </location>
</feature>
<accession>A0A840DPP0</accession>
<dbReference type="Pfam" id="PF13396">
    <property type="entry name" value="PLDc_N"/>
    <property type="match status" value="1"/>
</dbReference>
<evidence type="ECO:0000313" key="8">
    <source>
        <dbReference type="EMBL" id="MBB4071968.1"/>
    </source>
</evidence>
<reference evidence="8 9" key="1">
    <citation type="submission" date="2020-08" db="EMBL/GenBank/DDBJ databases">
        <title>Sequencing the genomes of 1000 actinobacteria strains.</title>
        <authorList>
            <person name="Klenk H.-P."/>
        </authorList>
    </citation>
    <scope>NUCLEOTIDE SEQUENCE [LARGE SCALE GENOMIC DNA]</scope>
    <source>
        <strain evidence="8 9">DSM 27064</strain>
    </source>
</reference>
<keyword evidence="2" id="KW-1003">Cell membrane</keyword>
<dbReference type="InterPro" id="IPR027379">
    <property type="entry name" value="CLS_N"/>
</dbReference>
<keyword evidence="3 6" id="KW-0812">Transmembrane</keyword>